<dbReference type="InterPro" id="IPR003439">
    <property type="entry name" value="ABC_transporter-like_ATP-bd"/>
</dbReference>
<organism evidence="6 7">
    <name type="scientific">Anaerovirgula multivorans</name>
    <dbReference type="NCBI Taxonomy" id="312168"/>
    <lineage>
        <taxon>Bacteria</taxon>
        <taxon>Bacillati</taxon>
        <taxon>Bacillota</taxon>
        <taxon>Clostridia</taxon>
        <taxon>Peptostreptococcales</taxon>
        <taxon>Natronincolaceae</taxon>
        <taxon>Anaerovirgula</taxon>
    </lineage>
</organism>
<dbReference type="InterPro" id="IPR027417">
    <property type="entry name" value="P-loop_NTPase"/>
</dbReference>
<dbReference type="CDD" id="cd03235">
    <property type="entry name" value="ABC_Metallic_Cations"/>
    <property type="match status" value="1"/>
</dbReference>
<keyword evidence="4 6" id="KW-0067">ATP-binding</keyword>
<dbReference type="GO" id="GO:0005524">
    <property type="term" value="F:ATP binding"/>
    <property type="evidence" value="ECO:0007669"/>
    <property type="project" value="UniProtKB-KW"/>
</dbReference>
<keyword evidence="7" id="KW-1185">Reference proteome</keyword>
<sequence>MNTVVEAKNLSFQYDTVPLLKDVNFRIYEGDFMGIVGPNGSAKSTLVKLLLGILKPQQGTIFLMGQPIEVFQQWNEIGYISQRVRSFNASFPATVEEIIAANLYHEMGFLKFLRKKHHEEIERVLEVVDMGDYKKRLIGTLSGGQQQRIFIARTLISNPKIIFMDEPLVGVDVASQEKFYTLMEKLNKQLGITLIMVSHDLGVITEHTSRVACVGNQQVFVHSSKTFNEEQYIKSVYGEKTKLLLHRH</sequence>
<dbReference type="SMART" id="SM00382">
    <property type="entry name" value="AAA"/>
    <property type="match status" value="1"/>
</dbReference>
<dbReference type="PANTHER" id="PTHR42734">
    <property type="entry name" value="METAL TRANSPORT SYSTEM ATP-BINDING PROTEIN TM_0124-RELATED"/>
    <property type="match status" value="1"/>
</dbReference>
<dbReference type="Proteomes" id="UP000198304">
    <property type="component" value="Unassembled WGS sequence"/>
</dbReference>
<dbReference type="OrthoDB" id="9806726at2"/>
<dbReference type="Pfam" id="PF00005">
    <property type="entry name" value="ABC_tran"/>
    <property type="match status" value="1"/>
</dbReference>
<dbReference type="FunFam" id="3.40.50.300:FF:000134">
    <property type="entry name" value="Iron-enterobactin ABC transporter ATP-binding protein"/>
    <property type="match status" value="1"/>
</dbReference>
<evidence type="ECO:0000256" key="4">
    <source>
        <dbReference type="ARBA" id="ARBA00022840"/>
    </source>
</evidence>
<accession>A0A239AV65</accession>
<evidence type="ECO:0000313" key="7">
    <source>
        <dbReference type="Proteomes" id="UP000198304"/>
    </source>
</evidence>
<dbReference type="RefSeq" id="WP_089281461.1">
    <property type="nucleotide sequence ID" value="NZ_FZOJ01000002.1"/>
</dbReference>
<dbReference type="AlphaFoldDB" id="A0A239AV65"/>
<dbReference type="InterPro" id="IPR050153">
    <property type="entry name" value="Metal_Ion_Import_ABC"/>
</dbReference>
<dbReference type="GO" id="GO:0016887">
    <property type="term" value="F:ATP hydrolysis activity"/>
    <property type="evidence" value="ECO:0007669"/>
    <property type="project" value="InterPro"/>
</dbReference>
<keyword evidence="3" id="KW-0547">Nucleotide-binding</keyword>
<dbReference type="InterPro" id="IPR017871">
    <property type="entry name" value="ABC_transporter-like_CS"/>
</dbReference>
<dbReference type="SUPFAM" id="SSF52540">
    <property type="entry name" value="P-loop containing nucleoside triphosphate hydrolases"/>
    <property type="match status" value="1"/>
</dbReference>
<dbReference type="EMBL" id="FZOJ01000002">
    <property type="protein sequence ID" value="SNR99470.1"/>
    <property type="molecule type" value="Genomic_DNA"/>
</dbReference>
<keyword evidence="2" id="KW-0813">Transport</keyword>
<evidence type="ECO:0000256" key="2">
    <source>
        <dbReference type="ARBA" id="ARBA00022448"/>
    </source>
</evidence>
<feature type="domain" description="ABC transporter" evidence="5">
    <location>
        <begin position="5"/>
        <end position="241"/>
    </location>
</feature>
<gene>
    <name evidence="6" type="ORF">SAMN05446037_1002283</name>
</gene>
<proteinExistence type="inferred from homology"/>
<evidence type="ECO:0000259" key="5">
    <source>
        <dbReference type="PROSITE" id="PS50893"/>
    </source>
</evidence>
<name>A0A239AV65_9FIRM</name>
<comment type="similarity">
    <text evidence="1">Belongs to the ABC transporter superfamily.</text>
</comment>
<dbReference type="PROSITE" id="PS50893">
    <property type="entry name" value="ABC_TRANSPORTER_2"/>
    <property type="match status" value="1"/>
</dbReference>
<evidence type="ECO:0000256" key="3">
    <source>
        <dbReference type="ARBA" id="ARBA00022741"/>
    </source>
</evidence>
<evidence type="ECO:0000313" key="6">
    <source>
        <dbReference type="EMBL" id="SNR99470.1"/>
    </source>
</evidence>
<dbReference type="PANTHER" id="PTHR42734:SF17">
    <property type="entry name" value="METAL TRANSPORT SYSTEM ATP-BINDING PROTEIN TM_0124-RELATED"/>
    <property type="match status" value="1"/>
</dbReference>
<dbReference type="PROSITE" id="PS00211">
    <property type="entry name" value="ABC_TRANSPORTER_1"/>
    <property type="match status" value="1"/>
</dbReference>
<evidence type="ECO:0000256" key="1">
    <source>
        <dbReference type="ARBA" id="ARBA00005417"/>
    </source>
</evidence>
<dbReference type="InterPro" id="IPR003593">
    <property type="entry name" value="AAA+_ATPase"/>
</dbReference>
<reference evidence="6 7" key="1">
    <citation type="submission" date="2017-06" db="EMBL/GenBank/DDBJ databases">
        <authorList>
            <person name="Kim H.J."/>
            <person name="Triplett B.A."/>
        </authorList>
    </citation>
    <scope>NUCLEOTIDE SEQUENCE [LARGE SCALE GENOMIC DNA]</scope>
    <source>
        <strain evidence="6 7">SCA</strain>
    </source>
</reference>
<dbReference type="Gene3D" id="3.40.50.300">
    <property type="entry name" value="P-loop containing nucleotide triphosphate hydrolases"/>
    <property type="match status" value="1"/>
</dbReference>
<protein>
    <submittedName>
        <fullName evidence="6">Zinc transport system ATP-binding protein</fullName>
    </submittedName>
</protein>